<feature type="transmembrane region" description="Helical" evidence="1">
    <location>
        <begin position="75"/>
        <end position="96"/>
    </location>
</feature>
<dbReference type="RefSeq" id="WP_106298139.1">
    <property type="nucleotide sequence ID" value="NZ_PVTI01000019.1"/>
</dbReference>
<evidence type="ECO:0000313" key="5">
    <source>
        <dbReference type="Proteomes" id="UP000237822"/>
    </source>
</evidence>
<feature type="domain" description="Protein-glutamine gamma-glutamyltransferase-like C-terminal" evidence="3">
    <location>
        <begin position="146"/>
        <end position="215"/>
    </location>
</feature>
<evidence type="ECO:0000313" key="4">
    <source>
        <dbReference type="EMBL" id="PRY56316.1"/>
    </source>
</evidence>
<keyword evidence="2" id="KW-0732">Signal</keyword>
<proteinExistence type="predicted"/>
<keyword evidence="1" id="KW-1133">Transmembrane helix</keyword>
<keyword evidence="1" id="KW-0812">Transmembrane</keyword>
<name>A0A2T0UEE4_9MICO</name>
<keyword evidence="5" id="KW-1185">Reference proteome</keyword>
<dbReference type="Pfam" id="PF13559">
    <property type="entry name" value="DUF4129"/>
    <property type="match status" value="1"/>
</dbReference>
<evidence type="ECO:0000259" key="3">
    <source>
        <dbReference type="Pfam" id="PF13559"/>
    </source>
</evidence>
<evidence type="ECO:0000256" key="2">
    <source>
        <dbReference type="SAM" id="SignalP"/>
    </source>
</evidence>
<dbReference type="InterPro" id="IPR025403">
    <property type="entry name" value="TgpA-like_C"/>
</dbReference>
<dbReference type="Proteomes" id="UP000237822">
    <property type="component" value="Unassembled WGS sequence"/>
</dbReference>
<organism evidence="4 5">
    <name type="scientific">Knoellia remsis</name>
    <dbReference type="NCBI Taxonomy" id="407159"/>
    <lineage>
        <taxon>Bacteria</taxon>
        <taxon>Bacillati</taxon>
        <taxon>Actinomycetota</taxon>
        <taxon>Actinomycetes</taxon>
        <taxon>Micrococcales</taxon>
        <taxon>Intrasporangiaceae</taxon>
        <taxon>Knoellia</taxon>
    </lineage>
</organism>
<evidence type="ECO:0000256" key="1">
    <source>
        <dbReference type="SAM" id="Phobius"/>
    </source>
</evidence>
<accession>A0A2T0UEE4</accession>
<feature type="signal peptide" evidence="2">
    <location>
        <begin position="1"/>
        <end position="24"/>
    </location>
</feature>
<reference evidence="4 5" key="1">
    <citation type="submission" date="2018-03" db="EMBL/GenBank/DDBJ databases">
        <title>Genomic Encyclopedia of Archaeal and Bacterial Type Strains, Phase II (KMG-II): from individual species to whole genera.</title>
        <authorList>
            <person name="Goeker M."/>
        </authorList>
    </citation>
    <scope>NUCLEOTIDE SEQUENCE [LARGE SCALE GENOMIC DNA]</scope>
    <source>
        <strain evidence="4 5">ATCC BAA-1496</strain>
    </source>
</reference>
<dbReference type="EMBL" id="PVTI01000019">
    <property type="protein sequence ID" value="PRY56316.1"/>
    <property type="molecule type" value="Genomic_DNA"/>
</dbReference>
<dbReference type="AlphaFoldDB" id="A0A2T0UEE4"/>
<keyword evidence="1" id="KW-0472">Membrane</keyword>
<sequence>MRTRRWLAGAGVLVALLLAGWVSASGTVTAFTTPEPNASPSKAYIETVPSDEVDPRSERPATAAEKEVADGVANLVAWTLRLLIALIVLVVLGLVVRALVRRLRRDVPTPKQDVRAGVLPDVLVAALDRSEAELDSGTSSEAVINAWLALEEAALASGLDDDRSRTPTELVAVVLANHDVDRDAIERLAALYREARFSVHPMEETHREAARDAVRQVRADLLEPLATTAPTGPGPR</sequence>
<comment type="caution">
    <text evidence="4">The sequence shown here is derived from an EMBL/GenBank/DDBJ whole genome shotgun (WGS) entry which is preliminary data.</text>
</comment>
<feature type="chain" id="PRO_5015759202" evidence="2">
    <location>
        <begin position="25"/>
        <end position="236"/>
    </location>
</feature>
<gene>
    <name evidence="4" type="ORF">BCF74_11933</name>
</gene>
<dbReference type="OrthoDB" id="5198230at2"/>
<protein>
    <submittedName>
        <fullName evidence="4">Uncharacterized protein DUF4129</fullName>
    </submittedName>
</protein>